<keyword evidence="3" id="KW-1185">Reference proteome</keyword>
<dbReference type="InterPro" id="IPR004339">
    <property type="entry name" value="UL49"/>
</dbReference>
<reference evidence="2" key="1">
    <citation type="journal article" date="2018" name="Med. Microbiol. Immunol.">
        <title>Macaca arctoides gammaherpesvirus 1 (strain herpesvirus Macaca arctoides): virus sequence, phylogeny and characterisation of virus-transformed macaque and rabbit cell lines.</title>
        <authorList>
            <person name="Krumbholz A."/>
            <person name="Roempke J."/>
            <person name="Liehr T."/>
            <person name="Groth M."/>
            <person name="Meerbach A."/>
            <person name="Schacke M."/>
            <person name="Maschkowitz G."/>
            <person name="Fickenscher H."/>
            <person name="Klapper W."/>
            <person name="Sauerbrei A."/>
            <person name="Wutzler P."/>
            <person name="Zell R."/>
        </authorList>
    </citation>
    <scope>NUCLEOTIDE SEQUENCE</scope>
    <source>
        <strain evidence="2">HVMA</strain>
    </source>
</reference>
<evidence type="ECO:0000313" key="3">
    <source>
        <dbReference type="Proteomes" id="UP001142452"/>
    </source>
</evidence>
<feature type="region of interest" description="Disordered" evidence="1">
    <location>
        <begin position="586"/>
        <end position="606"/>
    </location>
</feature>
<evidence type="ECO:0000256" key="1">
    <source>
        <dbReference type="SAM" id="MobiDB-lite"/>
    </source>
</evidence>
<feature type="region of interest" description="Disordered" evidence="1">
    <location>
        <begin position="322"/>
        <end position="345"/>
    </location>
</feature>
<dbReference type="GO" id="GO:0016032">
    <property type="term" value="P:viral process"/>
    <property type="evidence" value="ECO:0007669"/>
    <property type="project" value="InterPro"/>
</dbReference>
<dbReference type="Pfam" id="PF03117">
    <property type="entry name" value="Herpes_UL49_1"/>
    <property type="match status" value="1"/>
</dbReference>
<sequence>MASSCDSYPALSGPGPGGGGRGSVSAVSEVGLTAARGAPEFSRLLELGLACLDVSFAEMREFVVWGRPPEPEPAPAALSGSLFRSHSAAYWLAEAERPGGLVRWARAQTSPTSLTLAPHLGPSLLALSALTGGGCGAVAFCNAFFLTYFLTVHAVFPAFSERIAAWICARSPFCENTRAVARGYRGLVKRFLAFVFQRGSCDPPLLRQNPRPVERYFAIKNYVPGLDQHSCVTLPSYSLWARAHAGELDPREIRDRVTPSAAAPPCVADHASALLATLQKKASDTPCGNPIQWMWYRLLVNSCLRGARCLLPIPAVPDCGRRTSGGGGGGGEEGEPERPAGSLAGPGGQCLSRDVFVAVVSRNVLSCLLNVPAVGPLAYKCFRSRSSPRPVCGPDHPPLAVFCLDCGYCLNFGKQTGGGGGLNSFKPALQFYPRDQKEKHVLTCHASGRVYCSNCGSPAVGCLRLAEPPSARSGWRPRIRAVLPHNAAYELDRGSRLLDAIVPCLGPARTCMRPVVLRGVTVRQLLYLTLRADARAVCPGCQQRRQPPEDSRDETYPLSSCLEVELPPGQRCEGCRLYHARYGAPAAQAHPPGAAGGGFSGQPPAS</sequence>
<protein>
    <recommendedName>
        <fullName evidence="4">BFRF2</fullName>
    </recommendedName>
</protein>
<dbReference type="EMBL" id="MG471437">
    <property type="protein sequence ID" value="AYA49801.1"/>
    <property type="molecule type" value="Genomic_DNA"/>
</dbReference>
<feature type="region of interest" description="Disordered" evidence="1">
    <location>
        <begin position="1"/>
        <end position="24"/>
    </location>
</feature>
<dbReference type="GO" id="GO:0019033">
    <property type="term" value="C:viral tegument"/>
    <property type="evidence" value="ECO:0007669"/>
    <property type="project" value="InterPro"/>
</dbReference>
<dbReference type="RefSeq" id="YP_010801327.1">
    <property type="nucleotide sequence ID" value="NC_076963.1"/>
</dbReference>
<dbReference type="GeneID" id="80540034"/>
<proteinExistence type="predicted"/>
<accession>A0A3G1T4C9</accession>
<evidence type="ECO:0008006" key="4">
    <source>
        <dbReference type="Google" id="ProtNLM"/>
    </source>
</evidence>
<name>A0A3G1T4C9_9GAMA</name>
<dbReference type="Proteomes" id="UP001142452">
    <property type="component" value="Segment"/>
</dbReference>
<organism evidence="2 3">
    <name type="scientific">macacine gammaherpesvirus 13</name>
    <dbReference type="NCBI Taxonomy" id="2341050"/>
    <lineage>
        <taxon>Viruses</taxon>
        <taxon>Duplodnaviria</taxon>
        <taxon>Heunggongvirae</taxon>
        <taxon>Peploviricota</taxon>
        <taxon>Herviviricetes</taxon>
        <taxon>Herpesvirales</taxon>
        <taxon>Orthoherpesviridae</taxon>
        <taxon>Gammaherpesvirinae</taxon>
        <taxon>Lymphocryptovirus</taxon>
        <taxon>Lymphocryptovirus macacinegamma13</taxon>
    </lineage>
</organism>
<dbReference type="KEGG" id="vg:80540034"/>
<evidence type="ECO:0000313" key="2">
    <source>
        <dbReference type="EMBL" id="AYA49801.1"/>
    </source>
</evidence>
<gene>
    <name evidence="2" type="primary">BFRF2</name>
</gene>